<sequence>MGASRVQQLQLHLIFSQRSQFNHSGVFFTRDCIQ</sequence>
<evidence type="ECO:0000313" key="1">
    <source>
        <dbReference type="EMBL" id="JAD44124.1"/>
    </source>
</evidence>
<name>A0A0A8ZXP7_ARUDO</name>
<reference evidence="1" key="1">
    <citation type="submission" date="2014-09" db="EMBL/GenBank/DDBJ databases">
        <authorList>
            <person name="Magalhaes I.L.F."/>
            <person name="Oliveira U."/>
            <person name="Santos F.R."/>
            <person name="Vidigal T.H.D.A."/>
            <person name="Brescovit A.D."/>
            <person name="Santos A.J."/>
        </authorList>
    </citation>
    <scope>NUCLEOTIDE SEQUENCE</scope>
    <source>
        <tissue evidence="1">Shoot tissue taken approximately 20 cm above the soil surface</tissue>
    </source>
</reference>
<organism evidence="1">
    <name type="scientific">Arundo donax</name>
    <name type="common">Giant reed</name>
    <name type="synonym">Donax arundinaceus</name>
    <dbReference type="NCBI Taxonomy" id="35708"/>
    <lineage>
        <taxon>Eukaryota</taxon>
        <taxon>Viridiplantae</taxon>
        <taxon>Streptophyta</taxon>
        <taxon>Embryophyta</taxon>
        <taxon>Tracheophyta</taxon>
        <taxon>Spermatophyta</taxon>
        <taxon>Magnoliopsida</taxon>
        <taxon>Liliopsida</taxon>
        <taxon>Poales</taxon>
        <taxon>Poaceae</taxon>
        <taxon>PACMAD clade</taxon>
        <taxon>Arundinoideae</taxon>
        <taxon>Arundineae</taxon>
        <taxon>Arundo</taxon>
    </lineage>
</organism>
<protein>
    <submittedName>
        <fullName evidence="1">Uncharacterized protein</fullName>
    </submittedName>
</protein>
<accession>A0A0A8ZXP7</accession>
<proteinExistence type="predicted"/>
<reference evidence="1" key="2">
    <citation type="journal article" date="2015" name="Data Brief">
        <title>Shoot transcriptome of the giant reed, Arundo donax.</title>
        <authorList>
            <person name="Barrero R.A."/>
            <person name="Guerrero F.D."/>
            <person name="Moolhuijzen P."/>
            <person name="Goolsby J.A."/>
            <person name="Tidwell J."/>
            <person name="Bellgard S.E."/>
            <person name="Bellgard M.I."/>
        </authorList>
    </citation>
    <scope>NUCLEOTIDE SEQUENCE</scope>
    <source>
        <tissue evidence="1">Shoot tissue taken approximately 20 cm above the soil surface</tissue>
    </source>
</reference>
<dbReference type="EMBL" id="GBRH01253771">
    <property type="protein sequence ID" value="JAD44124.1"/>
    <property type="molecule type" value="Transcribed_RNA"/>
</dbReference>
<dbReference type="AlphaFoldDB" id="A0A0A8ZXP7"/>